<feature type="compositionally biased region" description="Polar residues" evidence="6">
    <location>
        <begin position="139"/>
        <end position="148"/>
    </location>
</feature>
<feature type="compositionally biased region" description="Polar residues" evidence="6">
    <location>
        <begin position="417"/>
        <end position="427"/>
    </location>
</feature>
<reference evidence="8" key="1">
    <citation type="submission" date="2023-11" db="EMBL/GenBank/DDBJ databases">
        <authorList>
            <person name="De Vega J J."/>
            <person name="De Vega J J."/>
        </authorList>
    </citation>
    <scope>NUCLEOTIDE SEQUENCE</scope>
</reference>
<evidence type="ECO:0000256" key="6">
    <source>
        <dbReference type="SAM" id="MobiDB-lite"/>
    </source>
</evidence>
<feature type="compositionally biased region" description="Acidic residues" evidence="6">
    <location>
        <begin position="527"/>
        <end position="537"/>
    </location>
</feature>
<keyword evidence="4" id="KW-0804">Transcription</keyword>
<feature type="domain" description="BHLH" evidence="7">
    <location>
        <begin position="359"/>
        <end position="450"/>
    </location>
</feature>
<feature type="region of interest" description="Disordered" evidence="6">
    <location>
        <begin position="331"/>
        <end position="372"/>
    </location>
</feature>
<feature type="region of interest" description="Disordered" evidence="6">
    <location>
        <begin position="74"/>
        <end position="152"/>
    </location>
</feature>
<dbReference type="EMBL" id="CAVNYO010000452">
    <property type="protein sequence ID" value="CAK5282340.1"/>
    <property type="molecule type" value="Genomic_DNA"/>
</dbReference>
<dbReference type="PANTHER" id="PTHR45776">
    <property type="entry name" value="MIP04163P"/>
    <property type="match status" value="1"/>
</dbReference>
<feature type="region of interest" description="Disordered" evidence="6">
    <location>
        <begin position="167"/>
        <end position="280"/>
    </location>
</feature>
<accession>A0AAD2K6R7</accession>
<keyword evidence="2" id="KW-0805">Transcription regulation</keyword>
<evidence type="ECO:0000256" key="3">
    <source>
        <dbReference type="ARBA" id="ARBA00023125"/>
    </source>
</evidence>
<dbReference type="Gene3D" id="4.10.280.10">
    <property type="entry name" value="Helix-loop-helix DNA-binding domain"/>
    <property type="match status" value="1"/>
</dbReference>
<feature type="compositionally biased region" description="Basic and acidic residues" evidence="6">
    <location>
        <begin position="363"/>
        <end position="372"/>
    </location>
</feature>
<feature type="compositionally biased region" description="Basic and acidic residues" evidence="6">
    <location>
        <begin position="76"/>
        <end position="92"/>
    </location>
</feature>
<feature type="region of interest" description="Disordered" evidence="6">
    <location>
        <begin position="394"/>
        <end position="430"/>
    </location>
</feature>
<evidence type="ECO:0000259" key="7">
    <source>
        <dbReference type="PROSITE" id="PS50888"/>
    </source>
</evidence>
<dbReference type="GO" id="GO:0000981">
    <property type="term" value="F:DNA-binding transcription factor activity, RNA polymerase II-specific"/>
    <property type="evidence" value="ECO:0007669"/>
    <property type="project" value="TreeGrafter"/>
</dbReference>
<protein>
    <recommendedName>
        <fullName evidence="7">BHLH domain-containing protein</fullName>
    </recommendedName>
</protein>
<evidence type="ECO:0000256" key="2">
    <source>
        <dbReference type="ARBA" id="ARBA00023015"/>
    </source>
</evidence>
<dbReference type="GO" id="GO:0000978">
    <property type="term" value="F:RNA polymerase II cis-regulatory region sequence-specific DNA binding"/>
    <property type="evidence" value="ECO:0007669"/>
    <property type="project" value="TreeGrafter"/>
</dbReference>
<dbReference type="Pfam" id="PF00010">
    <property type="entry name" value="HLH"/>
    <property type="match status" value="1"/>
</dbReference>
<dbReference type="PROSITE" id="PS50888">
    <property type="entry name" value="BHLH"/>
    <property type="match status" value="1"/>
</dbReference>
<comment type="subcellular location">
    <subcellularLocation>
        <location evidence="1">Nucleus</location>
    </subcellularLocation>
</comment>
<keyword evidence="5" id="KW-0539">Nucleus</keyword>
<dbReference type="AlphaFoldDB" id="A0AAD2K6R7"/>
<dbReference type="InterPro" id="IPR036638">
    <property type="entry name" value="HLH_DNA-bd_sf"/>
</dbReference>
<dbReference type="GO" id="GO:0046983">
    <property type="term" value="F:protein dimerization activity"/>
    <property type="evidence" value="ECO:0007669"/>
    <property type="project" value="InterPro"/>
</dbReference>
<feature type="compositionally biased region" description="Low complexity" evidence="6">
    <location>
        <begin position="122"/>
        <end position="137"/>
    </location>
</feature>
<comment type="caution">
    <text evidence="8">The sequence shown here is derived from an EMBL/GenBank/DDBJ whole genome shotgun (WGS) entry which is preliminary data.</text>
</comment>
<dbReference type="SUPFAM" id="SSF47459">
    <property type="entry name" value="HLH, helix-loop-helix DNA-binding domain"/>
    <property type="match status" value="1"/>
</dbReference>
<evidence type="ECO:0000256" key="4">
    <source>
        <dbReference type="ARBA" id="ARBA00023163"/>
    </source>
</evidence>
<feature type="compositionally biased region" description="Acidic residues" evidence="6">
    <location>
        <begin position="565"/>
        <end position="579"/>
    </location>
</feature>
<dbReference type="GO" id="GO:0005634">
    <property type="term" value="C:nucleus"/>
    <property type="evidence" value="ECO:0007669"/>
    <property type="project" value="UniProtKB-SubCell"/>
</dbReference>
<dbReference type="InterPro" id="IPR011598">
    <property type="entry name" value="bHLH_dom"/>
</dbReference>
<dbReference type="PANTHER" id="PTHR45776:SF2">
    <property type="entry name" value="MIP04163P"/>
    <property type="match status" value="1"/>
</dbReference>
<feature type="compositionally biased region" description="Basic and acidic residues" evidence="6">
    <location>
        <begin position="335"/>
        <end position="346"/>
    </location>
</feature>
<evidence type="ECO:0000256" key="1">
    <source>
        <dbReference type="ARBA" id="ARBA00004123"/>
    </source>
</evidence>
<evidence type="ECO:0000313" key="9">
    <source>
        <dbReference type="Proteomes" id="UP001295794"/>
    </source>
</evidence>
<sequence>MATAFMYKPQHPHIPVVRQEGFHLPGAHSNPTPPPHNHHHHSSDSAAHQSGGLGFGGAAFHGLEDELASLMHPRRAAGDRSAHSPANGDDRPPSGVGYRPPPHTHNIFDISAPPMHHHSHHAGSASSTSSAFPSHFSRGSHSPPSTFTEGPISHHYNFNSTLPALNSSMRYDPHPPTPTGHNFAPSPSSFRSPSPRDSHSRSRSRSRPLTTGSSGPGPTRNSRSRRTGSFTSGSPPPHHRPVPHAIVIPGAATPRPASSSSYSWFSGSDYPSPADSASLPSLTSLPSLPSLASSLQSPHSPYLAGAQFSSPVETKFGMNLHGINNMSLGVGTSGGHREEPKEESMESKAAQIANEKRRRRRESHNAVERRRRDNINERISELATLIPECMLEINTKKPGDDDSKDADASTKSGSASPGGNNHGTTTGKDGVVKANKGMILRKSVDYIRCVVLFRPCCPGFSCTVRYLQQLVTAQGARNRELEEQLKGFRGVPPHGSDGNSSEMVLGDFGSSFDVNMSWQNSLTSMPEGDDEDADSDGPDMQIDEDRGRKSTRTNGRKKSGGALPADDDDLSGEVSETEM</sequence>
<dbReference type="Proteomes" id="UP001295794">
    <property type="component" value="Unassembled WGS sequence"/>
</dbReference>
<organism evidence="8 9">
    <name type="scientific">Mycena citricolor</name>
    <dbReference type="NCBI Taxonomy" id="2018698"/>
    <lineage>
        <taxon>Eukaryota</taxon>
        <taxon>Fungi</taxon>
        <taxon>Dikarya</taxon>
        <taxon>Basidiomycota</taxon>
        <taxon>Agaricomycotina</taxon>
        <taxon>Agaricomycetes</taxon>
        <taxon>Agaricomycetidae</taxon>
        <taxon>Agaricales</taxon>
        <taxon>Marasmiineae</taxon>
        <taxon>Mycenaceae</taxon>
        <taxon>Mycena</taxon>
    </lineage>
</organism>
<name>A0AAD2K6R7_9AGAR</name>
<proteinExistence type="predicted"/>
<dbReference type="CDD" id="cd11387">
    <property type="entry name" value="bHLHzip_USF_MITF"/>
    <property type="match status" value="1"/>
</dbReference>
<feature type="compositionally biased region" description="Low complexity" evidence="6">
    <location>
        <begin position="258"/>
        <end position="280"/>
    </location>
</feature>
<dbReference type="SMART" id="SM00353">
    <property type="entry name" value="HLH"/>
    <property type="match status" value="1"/>
</dbReference>
<feature type="compositionally biased region" description="Basic residues" evidence="6">
    <location>
        <begin position="549"/>
        <end position="559"/>
    </location>
</feature>
<feature type="region of interest" description="Disordered" evidence="6">
    <location>
        <begin position="22"/>
        <end position="59"/>
    </location>
</feature>
<evidence type="ECO:0000313" key="8">
    <source>
        <dbReference type="EMBL" id="CAK5282340.1"/>
    </source>
</evidence>
<feature type="region of interest" description="Disordered" evidence="6">
    <location>
        <begin position="520"/>
        <end position="579"/>
    </location>
</feature>
<feature type="compositionally biased region" description="Low complexity" evidence="6">
    <location>
        <begin position="207"/>
        <end position="233"/>
    </location>
</feature>
<keyword evidence="9" id="KW-1185">Reference proteome</keyword>
<feature type="compositionally biased region" description="Basic and acidic residues" evidence="6">
    <location>
        <begin position="394"/>
        <end position="408"/>
    </location>
</feature>
<gene>
    <name evidence="8" type="ORF">MYCIT1_LOCUS34021</name>
</gene>
<keyword evidence="3" id="KW-0238">DNA-binding</keyword>
<evidence type="ECO:0000256" key="5">
    <source>
        <dbReference type="ARBA" id="ARBA00023242"/>
    </source>
</evidence>